<name>T1IRU5_STRMM</name>
<dbReference type="EMBL" id="JH431388">
    <property type="status" value="NOT_ANNOTATED_CDS"/>
    <property type="molecule type" value="Genomic_DNA"/>
</dbReference>
<dbReference type="SUPFAM" id="SSF56112">
    <property type="entry name" value="Protein kinase-like (PK-like)"/>
    <property type="match status" value="1"/>
</dbReference>
<dbReference type="Proteomes" id="UP000014500">
    <property type="component" value="Unassembled WGS sequence"/>
</dbReference>
<feature type="compositionally biased region" description="Basic residues" evidence="1">
    <location>
        <begin position="238"/>
        <end position="249"/>
    </location>
</feature>
<feature type="compositionally biased region" description="Basic and acidic residues" evidence="1">
    <location>
        <begin position="150"/>
        <end position="160"/>
    </location>
</feature>
<dbReference type="AlphaFoldDB" id="T1IRU5"/>
<evidence type="ECO:0000313" key="2">
    <source>
        <dbReference type="EnsemblMetazoa" id="SMAR003794-PA"/>
    </source>
</evidence>
<reference evidence="2" key="2">
    <citation type="submission" date="2015-02" db="UniProtKB">
        <authorList>
            <consortium name="EnsemblMetazoa"/>
        </authorList>
    </citation>
    <scope>IDENTIFICATION</scope>
</reference>
<evidence type="ECO:0000313" key="3">
    <source>
        <dbReference type="Proteomes" id="UP000014500"/>
    </source>
</evidence>
<sequence length="331" mass="37749">MDQKHFCLGMELLDSPIDVVKCTDKEGVVDSLRAIHMKGVLHKDIRKENILSRKDGGYSIIDFAFAERNSIWNSFPFENYPMWIWHRNFENKELLVFISPTKYEPDVNWILESCELDRRDRTNVTVNGVYVTDRPIISKQGQPPQPLRTMDFDNRNRYDDAPPNDPSHSGRITCPHCRGMGVIQKTKLSSGQIRKIEANETGETPKPPSLLDLPPSAPLAKSGDKYDNLPGLDDEFGKKKKRKKQRANRMKNFGPGLSNDYPPFARQPRSLMSDRVIPPMRGPSAAGYMHQGSNKRPWGPNFANMPERNDGKELSNVDIFSLGVLYSNYLK</sequence>
<reference evidence="3" key="1">
    <citation type="submission" date="2011-05" db="EMBL/GenBank/DDBJ databases">
        <authorList>
            <person name="Richards S.R."/>
            <person name="Qu J."/>
            <person name="Jiang H."/>
            <person name="Jhangiani S.N."/>
            <person name="Agravi P."/>
            <person name="Goodspeed R."/>
            <person name="Gross S."/>
            <person name="Mandapat C."/>
            <person name="Jackson L."/>
            <person name="Mathew T."/>
            <person name="Pu L."/>
            <person name="Thornton R."/>
            <person name="Saada N."/>
            <person name="Wilczek-Boney K.B."/>
            <person name="Lee S."/>
            <person name="Kovar C."/>
            <person name="Wu Y."/>
            <person name="Scherer S.E."/>
            <person name="Worley K.C."/>
            <person name="Muzny D.M."/>
            <person name="Gibbs R."/>
        </authorList>
    </citation>
    <scope>NUCLEOTIDE SEQUENCE</scope>
    <source>
        <strain evidence="3">Brora</strain>
    </source>
</reference>
<dbReference type="InterPro" id="IPR011009">
    <property type="entry name" value="Kinase-like_dom_sf"/>
</dbReference>
<dbReference type="PhylomeDB" id="T1IRU5"/>
<feature type="compositionally biased region" description="Low complexity" evidence="1">
    <location>
        <begin position="209"/>
        <end position="221"/>
    </location>
</feature>
<evidence type="ECO:0000256" key="1">
    <source>
        <dbReference type="SAM" id="MobiDB-lite"/>
    </source>
</evidence>
<feature type="region of interest" description="Disordered" evidence="1">
    <location>
        <begin position="198"/>
        <end position="264"/>
    </location>
</feature>
<evidence type="ECO:0008006" key="4">
    <source>
        <dbReference type="Google" id="ProtNLM"/>
    </source>
</evidence>
<organism evidence="2 3">
    <name type="scientific">Strigamia maritima</name>
    <name type="common">European centipede</name>
    <name type="synonym">Geophilus maritimus</name>
    <dbReference type="NCBI Taxonomy" id="126957"/>
    <lineage>
        <taxon>Eukaryota</taxon>
        <taxon>Metazoa</taxon>
        <taxon>Ecdysozoa</taxon>
        <taxon>Arthropoda</taxon>
        <taxon>Myriapoda</taxon>
        <taxon>Chilopoda</taxon>
        <taxon>Pleurostigmophora</taxon>
        <taxon>Geophilomorpha</taxon>
        <taxon>Linotaeniidae</taxon>
        <taxon>Strigamia</taxon>
    </lineage>
</organism>
<feature type="region of interest" description="Disordered" evidence="1">
    <location>
        <begin position="136"/>
        <end position="176"/>
    </location>
</feature>
<dbReference type="EnsemblMetazoa" id="SMAR003794-RA">
    <property type="protein sequence ID" value="SMAR003794-PA"/>
    <property type="gene ID" value="SMAR003794"/>
</dbReference>
<protein>
    <recommendedName>
        <fullName evidence="4">Protein kinase domain-containing protein</fullName>
    </recommendedName>
</protein>
<proteinExistence type="predicted"/>
<keyword evidence="3" id="KW-1185">Reference proteome</keyword>
<accession>T1IRU5</accession>
<dbReference type="Gene3D" id="1.10.510.10">
    <property type="entry name" value="Transferase(Phosphotransferase) domain 1"/>
    <property type="match status" value="1"/>
</dbReference>
<dbReference type="HOGENOM" id="CLU_840252_0_0_1"/>